<dbReference type="SUPFAM" id="SSF57756">
    <property type="entry name" value="Retrovirus zinc finger-like domains"/>
    <property type="match status" value="1"/>
</dbReference>
<reference evidence="1" key="1">
    <citation type="submission" date="2021-02" db="EMBL/GenBank/DDBJ databases">
        <authorList>
            <person name="Nowell W R."/>
        </authorList>
    </citation>
    <scope>NUCLEOTIDE SEQUENCE</scope>
</reference>
<evidence type="ECO:0008006" key="4">
    <source>
        <dbReference type="Google" id="ProtNLM"/>
    </source>
</evidence>
<dbReference type="OrthoDB" id="10049963at2759"/>
<gene>
    <name evidence="2" type="ORF">FNK824_LOCUS39578</name>
    <name evidence="1" type="ORF">RFH988_LOCUS30515</name>
</gene>
<dbReference type="Gene3D" id="4.10.60.10">
    <property type="entry name" value="Zinc finger, CCHC-type"/>
    <property type="match status" value="1"/>
</dbReference>
<name>A0A815EY18_9BILA</name>
<protein>
    <recommendedName>
        <fullName evidence="4">Gag-like protein</fullName>
    </recommendedName>
</protein>
<dbReference type="EMBL" id="CAJOBE010026479">
    <property type="protein sequence ID" value="CAF4273093.1"/>
    <property type="molecule type" value="Genomic_DNA"/>
</dbReference>
<accession>A0A815EY18</accession>
<dbReference type="GO" id="GO:0008270">
    <property type="term" value="F:zinc ion binding"/>
    <property type="evidence" value="ECO:0007669"/>
    <property type="project" value="InterPro"/>
</dbReference>
<evidence type="ECO:0000313" key="1">
    <source>
        <dbReference type="EMBL" id="CAF1316258.1"/>
    </source>
</evidence>
<dbReference type="EMBL" id="CAJNOO010003070">
    <property type="protein sequence ID" value="CAF1316258.1"/>
    <property type="molecule type" value="Genomic_DNA"/>
</dbReference>
<dbReference type="Proteomes" id="UP000663874">
    <property type="component" value="Unassembled WGS sequence"/>
</dbReference>
<dbReference type="Proteomes" id="UP000663882">
    <property type="component" value="Unassembled WGS sequence"/>
</dbReference>
<dbReference type="GO" id="GO:0003676">
    <property type="term" value="F:nucleic acid binding"/>
    <property type="evidence" value="ECO:0007669"/>
    <property type="project" value="InterPro"/>
</dbReference>
<evidence type="ECO:0000313" key="2">
    <source>
        <dbReference type="EMBL" id="CAF4273093.1"/>
    </source>
</evidence>
<organism evidence="1 3">
    <name type="scientific">Rotaria sordida</name>
    <dbReference type="NCBI Taxonomy" id="392033"/>
    <lineage>
        <taxon>Eukaryota</taxon>
        <taxon>Metazoa</taxon>
        <taxon>Spiralia</taxon>
        <taxon>Gnathifera</taxon>
        <taxon>Rotifera</taxon>
        <taxon>Eurotatoria</taxon>
        <taxon>Bdelloidea</taxon>
        <taxon>Philodinida</taxon>
        <taxon>Philodinidae</taxon>
        <taxon>Rotaria</taxon>
    </lineage>
</organism>
<dbReference type="AlphaFoldDB" id="A0A815EY18"/>
<sequence>MTDVRVCDIQLCRSGIFTLYATDVNSFNRLLNDFTQILAANGQITAKIFVPRSIHRIKNMEKVAFVKRVDLEISETRITDALMDTGFNVEGVVRLTTKDRNTPTRTIKIIFNDSQNRNAFIQTSLQIDSMHFPAEPAMQNNKPVQCYLCLQYNHMAKYCKRKQQVCARCDGKHHVD</sequence>
<comment type="caution">
    <text evidence="1">The sequence shown here is derived from an EMBL/GenBank/DDBJ whole genome shotgun (WGS) entry which is preliminary data.</text>
</comment>
<dbReference type="InterPro" id="IPR036875">
    <property type="entry name" value="Znf_CCHC_sf"/>
</dbReference>
<proteinExistence type="predicted"/>
<evidence type="ECO:0000313" key="3">
    <source>
        <dbReference type="Proteomes" id="UP000663882"/>
    </source>
</evidence>